<feature type="compositionally biased region" description="Basic and acidic residues" evidence="1">
    <location>
        <begin position="51"/>
        <end position="71"/>
    </location>
</feature>
<feature type="compositionally biased region" description="Basic and acidic residues" evidence="1">
    <location>
        <begin position="417"/>
        <end position="438"/>
    </location>
</feature>
<reference evidence="2" key="1">
    <citation type="submission" date="2019-10" db="EMBL/GenBank/DDBJ databases">
        <authorList>
            <consortium name="DOE Joint Genome Institute"/>
            <person name="Kuo A."/>
            <person name="Miyauchi S."/>
            <person name="Kiss E."/>
            <person name="Drula E."/>
            <person name="Kohler A."/>
            <person name="Sanchez-Garcia M."/>
            <person name="Andreopoulos B."/>
            <person name="Barry K.W."/>
            <person name="Bonito G."/>
            <person name="Buee M."/>
            <person name="Carver A."/>
            <person name="Chen C."/>
            <person name="Cichocki N."/>
            <person name="Clum A."/>
            <person name="Culley D."/>
            <person name="Crous P.W."/>
            <person name="Fauchery L."/>
            <person name="Girlanda M."/>
            <person name="Hayes R."/>
            <person name="Keri Z."/>
            <person name="LaButti K."/>
            <person name="Lipzen A."/>
            <person name="Lombard V."/>
            <person name="Magnuson J."/>
            <person name="Maillard F."/>
            <person name="Morin E."/>
            <person name="Murat C."/>
            <person name="Nolan M."/>
            <person name="Ohm R."/>
            <person name="Pangilinan J."/>
            <person name="Pereira M."/>
            <person name="Perotto S."/>
            <person name="Peter M."/>
            <person name="Riley R."/>
            <person name="Sitrit Y."/>
            <person name="Stielow B."/>
            <person name="Szollosi G."/>
            <person name="Zifcakova L."/>
            <person name="Stursova M."/>
            <person name="Spatafora J.W."/>
            <person name="Tedersoo L."/>
            <person name="Vaario L.-M."/>
            <person name="Yamada A."/>
            <person name="Yan M."/>
            <person name="Wang P."/>
            <person name="Xu J."/>
            <person name="Bruns T."/>
            <person name="Baldrian P."/>
            <person name="Vilgalys R."/>
            <person name="Henrissat B."/>
            <person name="Grigoriev I.V."/>
            <person name="Hibbett D."/>
            <person name="Nagy L.G."/>
            <person name="Martin F.M."/>
        </authorList>
    </citation>
    <scope>NUCLEOTIDE SEQUENCE</scope>
    <source>
        <strain evidence="2">BED1</strain>
    </source>
</reference>
<feature type="compositionally biased region" description="Polar residues" evidence="1">
    <location>
        <begin position="323"/>
        <end position="338"/>
    </location>
</feature>
<dbReference type="EMBL" id="WHUW01000004">
    <property type="protein sequence ID" value="KAF8447624.1"/>
    <property type="molecule type" value="Genomic_DNA"/>
</dbReference>
<feature type="compositionally biased region" description="Basic and acidic residues" evidence="1">
    <location>
        <begin position="7"/>
        <end position="17"/>
    </location>
</feature>
<organism evidence="2 3">
    <name type="scientific">Boletus edulis BED1</name>
    <dbReference type="NCBI Taxonomy" id="1328754"/>
    <lineage>
        <taxon>Eukaryota</taxon>
        <taxon>Fungi</taxon>
        <taxon>Dikarya</taxon>
        <taxon>Basidiomycota</taxon>
        <taxon>Agaricomycotina</taxon>
        <taxon>Agaricomycetes</taxon>
        <taxon>Agaricomycetidae</taxon>
        <taxon>Boletales</taxon>
        <taxon>Boletineae</taxon>
        <taxon>Boletaceae</taxon>
        <taxon>Boletoideae</taxon>
        <taxon>Boletus</taxon>
    </lineage>
</organism>
<feature type="compositionally biased region" description="Pro residues" evidence="1">
    <location>
        <begin position="339"/>
        <end position="355"/>
    </location>
</feature>
<dbReference type="Proteomes" id="UP001194468">
    <property type="component" value="Unassembled WGS sequence"/>
</dbReference>
<evidence type="ECO:0000313" key="3">
    <source>
        <dbReference type="Proteomes" id="UP001194468"/>
    </source>
</evidence>
<evidence type="ECO:0000313" key="2">
    <source>
        <dbReference type="EMBL" id="KAF8447624.1"/>
    </source>
</evidence>
<reference evidence="2" key="2">
    <citation type="journal article" date="2020" name="Nat. Commun.">
        <title>Large-scale genome sequencing of mycorrhizal fungi provides insights into the early evolution of symbiotic traits.</title>
        <authorList>
            <person name="Miyauchi S."/>
            <person name="Kiss E."/>
            <person name="Kuo A."/>
            <person name="Drula E."/>
            <person name="Kohler A."/>
            <person name="Sanchez-Garcia M."/>
            <person name="Morin E."/>
            <person name="Andreopoulos B."/>
            <person name="Barry K.W."/>
            <person name="Bonito G."/>
            <person name="Buee M."/>
            <person name="Carver A."/>
            <person name="Chen C."/>
            <person name="Cichocki N."/>
            <person name="Clum A."/>
            <person name="Culley D."/>
            <person name="Crous P.W."/>
            <person name="Fauchery L."/>
            <person name="Girlanda M."/>
            <person name="Hayes R.D."/>
            <person name="Keri Z."/>
            <person name="LaButti K."/>
            <person name="Lipzen A."/>
            <person name="Lombard V."/>
            <person name="Magnuson J."/>
            <person name="Maillard F."/>
            <person name="Murat C."/>
            <person name="Nolan M."/>
            <person name="Ohm R.A."/>
            <person name="Pangilinan J."/>
            <person name="Pereira M.F."/>
            <person name="Perotto S."/>
            <person name="Peter M."/>
            <person name="Pfister S."/>
            <person name="Riley R."/>
            <person name="Sitrit Y."/>
            <person name="Stielow J.B."/>
            <person name="Szollosi G."/>
            <person name="Zifcakova L."/>
            <person name="Stursova M."/>
            <person name="Spatafora J.W."/>
            <person name="Tedersoo L."/>
            <person name="Vaario L.M."/>
            <person name="Yamada A."/>
            <person name="Yan M."/>
            <person name="Wang P."/>
            <person name="Xu J."/>
            <person name="Bruns T."/>
            <person name="Baldrian P."/>
            <person name="Vilgalys R."/>
            <person name="Dunand C."/>
            <person name="Henrissat B."/>
            <person name="Grigoriev I.V."/>
            <person name="Hibbett D."/>
            <person name="Nagy L.G."/>
            <person name="Martin F.M."/>
        </authorList>
    </citation>
    <scope>NUCLEOTIDE SEQUENCE</scope>
    <source>
        <strain evidence="2">BED1</strain>
    </source>
</reference>
<gene>
    <name evidence="2" type="ORF">L210DRAFT_2806869</name>
</gene>
<feature type="compositionally biased region" description="Basic and acidic residues" evidence="1">
    <location>
        <begin position="202"/>
        <end position="271"/>
    </location>
</feature>
<feature type="compositionally biased region" description="Basic and acidic residues" evidence="1">
    <location>
        <begin position="136"/>
        <end position="145"/>
    </location>
</feature>
<feature type="compositionally biased region" description="Polar residues" evidence="1">
    <location>
        <begin position="165"/>
        <end position="200"/>
    </location>
</feature>
<feature type="region of interest" description="Disordered" evidence="1">
    <location>
        <begin position="1"/>
        <end position="438"/>
    </location>
</feature>
<sequence length="438" mass="49885">MSTHTRRRDDRPTHVDPFKQWVKYPPEYDSDRRRNRSATVPSHSYDPRSYPSHDSRYNDPKHASRSHRQDPHYPPASTHSYHHASAHAPPTSKAYQHATRSSAQHSSAAHQYPQPSSYHPSHSTPAYPVASSSRRPHQDAPDPRTSRRPHPSSYDNIPTAEEMPRSSTRPSRAVHSSMQPSFSTPANQSLWNPPQDLSSSRRQKDTYKDRDRDQDRDRDREREKPVAELENRHKDKSRAERHRERERERATDVRYQDASRSRYHDRRKDSDTEGVLYSEQRNASKASLSGREGYSSVREPSSGHRRHRTEDGTTSTGRRHQPENTQNPITTMPSHSTTAPPPDAQQTGEPPPAPRVMPVYLPPKAKSQRSHREGRPSTAPGAQSGSDTERVTGKHRMDRTPSGPAVQRSDAHTSTSTRDKGNHDLSVGPRDDVKRPEV</sequence>
<feature type="compositionally biased region" description="Low complexity" evidence="1">
    <location>
        <begin position="86"/>
        <end position="123"/>
    </location>
</feature>
<dbReference type="AlphaFoldDB" id="A0AAD4C390"/>
<accession>A0AAD4C390</accession>
<evidence type="ECO:0000256" key="1">
    <source>
        <dbReference type="SAM" id="MobiDB-lite"/>
    </source>
</evidence>
<comment type="caution">
    <text evidence="2">The sequence shown here is derived from an EMBL/GenBank/DDBJ whole genome shotgun (WGS) entry which is preliminary data.</text>
</comment>
<proteinExistence type="predicted"/>
<protein>
    <submittedName>
        <fullName evidence="2">Uncharacterized protein</fullName>
    </submittedName>
</protein>
<keyword evidence="3" id="KW-1185">Reference proteome</keyword>
<name>A0AAD4C390_BOLED</name>